<comment type="caution">
    <text evidence="7">The sequence shown here is derived from an EMBL/GenBank/DDBJ whole genome shotgun (WGS) entry which is preliminary data.</text>
</comment>
<evidence type="ECO:0008006" key="9">
    <source>
        <dbReference type="Google" id="ProtNLM"/>
    </source>
</evidence>
<reference evidence="7" key="1">
    <citation type="submission" date="2021-01" db="EMBL/GenBank/DDBJ databases">
        <authorList>
            <consortium name="Genoscope - CEA"/>
            <person name="William W."/>
        </authorList>
    </citation>
    <scope>NUCLEOTIDE SEQUENCE</scope>
</reference>
<evidence type="ECO:0000256" key="1">
    <source>
        <dbReference type="ARBA" id="ARBA00004123"/>
    </source>
</evidence>
<dbReference type="EMBL" id="CAJJDN010000083">
    <property type="protein sequence ID" value="CAD8105007.1"/>
    <property type="molecule type" value="Genomic_DNA"/>
</dbReference>
<organism evidence="7 8">
    <name type="scientific">Paramecium sonneborni</name>
    <dbReference type="NCBI Taxonomy" id="65129"/>
    <lineage>
        <taxon>Eukaryota</taxon>
        <taxon>Sar</taxon>
        <taxon>Alveolata</taxon>
        <taxon>Ciliophora</taxon>
        <taxon>Intramacronucleata</taxon>
        <taxon>Oligohymenophorea</taxon>
        <taxon>Peniculida</taxon>
        <taxon>Parameciidae</taxon>
        <taxon>Paramecium</taxon>
    </lineage>
</organism>
<sequence>MKGQKLWKKLKCYLLENQQYQPDIGEVQIFKKEIKDDILIYHVEDVIIKQSNKQLQPDKSQLNQANDNDIDNTGAFYWPSEIILTKYLLSDLDRIKNYNIIELGAGRSGFCGLALAKKGFNVTLTDGNQSIIKELQENVNLNEINIKVDVLKWKSGDPYENTCAIISDCFFFENYHDDLLEMIKRFCLVIGAAPSRGGSLERFINKCQSQNIECKQLNIFYDTKIILFNKSN</sequence>
<keyword evidence="5" id="KW-0808">Transferase</keyword>
<evidence type="ECO:0000256" key="2">
    <source>
        <dbReference type="ARBA" id="ARBA00004496"/>
    </source>
</evidence>
<dbReference type="InterPro" id="IPR019410">
    <property type="entry name" value="Methyltransf_16"/>
</dbReference>
<dbReference type="AlphaFoldDB" id="A0A8S1PNQ8"/>
<dbReference type="PANTHER" id="PTHR13539:SF3">
    <property type="entry name" value="CALMODULIN-LYSINE N-METHYLTRANSFERASE"/>
    <property type="match status" value="1"/>
</dbReference>
<comment type="subcellular location">
    <subcellularLocation>
        <location evidence="2">Cytoplasm</location>
    </subcellularLocation>
    <subcellularLocation>
        <location evidence="1">Nucleus</location>
    </subcellularLocation>
</comment>
<dbReference type="OrthoDB" id="413520at2759"/>
<keyword evidence="8" id="KW-1185">Reference proteome</keyword>
<keyword evidence="4" id="KW-0489">Methyltransferase</keyword>
<dbReference type="Pfam" id="PF10294">
    <property type="entry name" value="Methyltransf_16"/>
    <property type="match status" value="1"/>
</dbReference>
<gene>
    <name evidence="7" type="ORF">PSON_ATCC_30995.1.T0830140</name>
</gene>
<dbReference type="Proteomes" id="UP000692954">
    <property type="component" value="Unassembled WGS sequence"/>
</dbReference>
<evidence type="ECO:0000313" key="7">
    <source>
        <dbReference type="EMBL" id="CAD8105007.1"/>
    </source>
</evidence>
<evidence type="ECO:0000256" key="5">
    <source>
        <dbReference type="ARBA" id="ARBA00022679"/>
    </source>
</evidence>
<dbReference type="GO" id="GO:0032259">
    <property type="term" value="P:methylation"/>
    <property type="evidence" value="ECO:0007669"/>
    <property type="project" value="UniProtKB-KW"/>
</dbReference>
<proteinExistence type="predicted"/>
<dbReference type="CDD" id="cd02440">
    <property type="entry name" value="AdoMet_MTases"/>
    <property type="match status" value="1"/>
</dbReference>
<dbReference type="GO" id="GO:0005737">
    <property type="term" value="C:cytoplasm"/>
    <property type="evidence" value="ECO:0007669"/>
    <property type="project" value="UniProtKB-SubCell"/>
</dbReference>
<keyword evidence="6" id="KW-0539">Nucleus</keyword>
<dbReference type="InterPro" id="IPR025800">
    <property type="entry name" value="CaM-Lys-N-MeTrfase"/>
</dbReference>
<accession>A0A8S1PNQ8</accession>
<evidence type="ECO:0000256" key="3">
    <source>
        <dbReference type="ARBA" id="ARBA00022490"/>
    </source>
</evidence>
<evidence type="ECO:0000256" key="4">
    <source>
        <dbReference type="ARBA" id="ARBA00022603"/>
    </source>
</evidence>
<protein>
    <recommendedName>
        <fullName evidence="9">Calmodulin-lysine N-methyltransferase</fullName>
    </recommendedName>
</protein>
<evidence type="ECO:0000313" key="8">
    <source>
        <dbReference type="Proteomes" id="UP000692954"/>
    </source>
</evidence>
<dbReference type="GO" id="GO:0018025">
    <property type="term" value="F:calmodulin-lysine N-methyltransferase activity"/>
    <property type="evidence" value="ECO:0007669"/>
    <property type="project" value="InterPro"/>
</dbReference>
<name>A0A8S1PNQ8_9CILI</name>
<keyword evidence="3" id="KW-0963">Cytoplasm</keyword>
<dbReference type="GO" id="GO:0005634">
    <property type="term" value="C:nucleus"/>
    <property type="evidence" value="ECO:0007669"/>
    <property type="project" value="UniProtKB-SubCell"/>
</dbReference>
<dbReference type="PANTHER" id="PTHR13539">
    <property type="entry name" value="CALMODULIN-LYSINE N-METHYLTRANSFERASE"/>
    <property type="match status" value="1"/>
</dbReference>
<evidence type="ECO:0000256" key="6">
    <source>
        <dbReference type="ARBA" id="ARBA00023242"/>
    </source>
</evidence>